<evidence type="ECO:0000256" key="3">
    <source>
        <dbReference type="ARBA" id="ARBA00022676"/>
    </source>
</evidence>
<feature type="domain" description="Glycosyltransferase 2-like" evidence="10">
    <location>
        <begin position="13"/>
        <end position="152"/>
    </location>
</feature>
<organism evidence="11 12">
    <name type="scientific">Phycicoccus elongatus Lp2</name>
    <dbReference type="NCBI Taxonomy" id="1193181"/>
    <lineage>
        <taxon>Bacteria</taxon>
        <taxon>Bacillati</taxon>
        <taxon>Actinomycetota</taxon>
        <taxon>Actinomycetes</taxon>
        <taxon>Micrococcales</taxon>
        <taxon>Intrasporangiaceae</taxon>
        <taxon>Phycicoccus</taxon>
    </lineage>
</organism>
<keyword evidence="6" id="KW-0448">Lipopolysaccharide biosynthesis</keyword>
<dbReference type="SUPFAM" id="SSF53448">
    <property type="entry name" value="Nucleotide-diphospho-sugar transferases"/>
    <property type="match status" value="1"/>
</dbReference>
<dbReference type="GO" id="GO:0009103">
    <property type="term" value="P:lipopolysaccharide biosynthetic process"/>
    <property type="evidence" value="ECO:0007669"/>
    <property type="project" value="UniProtKB-KW"/>
</dbReference>
<dbReference type="AlphaFoldDB" id="N0E698"/>
<evidence type="ECO:0000313" key="11">
    <source>
        <dbReference type="EMBL" id="CCH71169.1"/>
    </source>
</evidence>
<evidence type="ECO:0000259" key="10">
    <source>
        <dbReference type="Pfam" id="PF00535"/>
    </source>
</evidence>
<gene>
    <name evidence="11" type="primary">wcqE</name>
    <name evidence="11" type="ORF">BN10_820005</name>
</gene>
<feature type="transmembrane region" description="Helical" evidence="9">
    <location>
        <begin position="243"/>
        <end position="266"/>
    </location>
</feature>
<proteinExistence type="inferred from homology"/>
<dbReference type="RefSeq" id="WP_010851000.1">
    <property type="nucleotide sequence ID" value="NZ_HF570956.1"/>
</dbReference>
<comment type="caution">
    <text evidence="11">The sequence shown here is derived from an EMBL/GenBank/DDBJ whole genome shotgun (WGS) entry which is preliminary data.</text>
</comment>
<evidence type="ECO:0000256" key="8">
    <source>
        <dbReference type="ARBA" id="ARBA00023136"/>
    </source>
</evidence>
<evidence type="ECO:0000256" key="5">
    <source>
        <dbReference type="ARBA" id="ARBA00022692"/>
    </source>
</evidence>
<protein>
    <submittedName>
        <fullName evidence="11">Putative glycosyl transferase</fullName>
    </submittedName>
</protein>
<keyword evidence="12" id="KW-1185">Reference proteome</keyword>
<dbReference type="PANTHER" id="PTHR48090">
    <property type="entry name" value="UNDECAPRENYL-PHOSPHATE 4-DEOXY-4-FORMAMIDO-L-ARABINOSE TRANSFERASE-RELATED"/>
    <property type="match status" value="1"/>
</dbReference>
<keyword evidence="7 9" id="KW-1133">Transmembrane helix</keyword>
<dbReference type="Pfam" id="PF00535">
    <property type="entry name" value="Glycos_transf_2"/>
    <property type="match status" value="1"/>
</dbReference>
<dbReference type="GO" id="GO:0099621">
    <property type="term" value="F:undecaprenyl-phosphate 4-deoxy-4-formamido-L-arabinose transferase activity"/>
    <property type="evidence" value="ECO:0007669"/>
    <property type="project" value="TreeGrafter"/>
</dbReference>
<dbReference type="InterPro" id="IPR050256">
    <property type="entry name" value="Glycosyltransferase_2"/>
</dbReference>
<keyword evidence="5 9" id="KW-0812">Transmembrane</keyword>
<dbReference type="STRING" id="1193181.BN10_820005"/>
<evidence type="ECO:0000313" key="12">
    <source>
        <dbReference type="Proteomes" id="UP000013167"/>
    </source>
</evidence>
<evidence type="ECO:0000256" key="7">
    <source>
        <dbReference type="ARBA" id="ARBA00022989"/>
    </source>
</evidence>
<dbReference type="Proteomes" id="UP000013167">
    <property type="component" value="Unassembled WGS sequence"/>
</dbReference>
<dbReference type="Gene3D" id="3.90.550.10">
    <property type="entry name" value="Spore Coat Polysaccharide Biosynthesis Protein SpsA, Chain A"/>
    <property type="match status" value="1"/>
</dbReference>
<feature type="transmembrane region" description="Helical" evidence="9">
    <location>
        <begin position="278"/>
        <end position="303"/>
    </location>
</feature>
<evidence type="ECO:0000256" key="4">
    <source>
        <dbReference type="ARBA" id="ARBA00022679"/>
    </source>
</evidence>
<evidence type="ECO:0000256" key="9">
    <source>
        <dbReference type="SAM" id="Phobius"/>
    </source>
</evidence>
<dbReference type="GO" id="GO:0005886">
    <property type="term" value="C:plasma membrane"/>
    <property type="evidence" value="ECO:0007669"/>
    <property type="project" value="TreeGrafter"/>
</dbReference>
<keyword evidence="2" id="KW-1003">Cell membrane</keyword>
<dbReference type="HOGENOM" id="CLU_033536_0_0_11"/>
<keyword evidence="3" id="KW-0328">Glycosyltransferase</keyword>
<dbReference type="PANTHER" id="PTHR48090:SF3">
    <property type="entry name" value="UNDECAPRENYL-PHOSPHATE 4-DEOXY-4-FORMAMIDO-L-ARABINOSE TRANSFERASE"/>
    <property type="match status" value="1"/>
</dbReference>
<sequence>MTQTLDVPAHTVSVVIPVYQGAATLPALMDEIAPLVHRATTPEGRELRVTEVLLVHDNGPDASDETIRDLARRHPWIRPVWLSRNFGQHPATLAGIAASGGEWVVTLDEDGQHDPAAIGSMLDTAMRTQSDVVYAKPTNEPPHGPLRNLASRGAKRLVGWFASGIPTDDFHSYRLLLGEVARSVAAYAGPDIYLDVAVSWVARRTTTSPVEMRREGDRPSGYHLRSLLSHFWRLVLSSGTKPLRAVSVMGAGFSLLATLLALVLIVGRLTNQWAYPGWTSTMLMLMFATGLILFSLGVIAEYVGRAVNMAMGKPLYLPVRDPQDGPLGRDRR</sequence>
<dbReference type="InterPro" id="IPR029044">
    <property type="entry name" value="Nucleotide-diphossugar_trans"/>
</dbReference>
<evidence type="ECO:0000256" key="6">
    <source>
        <dbReference type="ARBA" id="ARBA00022985"/>
    </source>
</evidence>
<name>N0E698_9MICO</name>
<evidence type="ECO:0000256" key="2">
    <source>
        <dbReference type="ARBA" id="ARBA00022475"/>
    </source>
</evidence>
<dbReference type="InterPro" id="IPR001173">
    <property type="entry name" value="Glyco_trans_2-like"/>
</dbReference>
<dbReference type="eggNOG" id="COG0463">
    <property type="taxonomic scope" value="Bacteria"/>
</dbReference>
<comment type="similarity">
    <text evidence="1">Belongs to the glycosyltransferase 2 family.</text>
</comment>
<evidence type="ECO:0000256" key="1">
    <source>
        <dbReference type="ARBA" id="ARBA00006739"/>
    </source>
</evidence>
<keyword evidence="8 9" id="KW-0472">Membrane</keyword>
<accession>N0E698</accession>
<reference evidence="11 12" key="1">
    <citation type="journal article" date="2013" name="ISME J.">
        <title>A metabolic model for members of the genus Tetrasphaera involved in enhanced biological phosphorus removal.</title>
        <authorList>
            <person name="Kristiansen R."/>
            <person name="Nguyen H.T.T."/>
            <person name="Saunders A.M."/>
            <person name="Nielsen J.L."/>
            <person name="Wimmer R."/>
            <person name="Le V.Q."/>
            <person name="McIlroy S.J."/>
            <person name="Petrovski S."/>
            <person name="Seviour R.J."/>
            <person name="Calteau A."/>
            <person name="Nielsen K.L."/>
            <person name="Nielsen P.H."/>
        </authorList>
    </citation>
    <scope>NUCLEOTIDE SEQUENCE [LARGE SCALE GENOMIC DNA]</scope>
    <source>
        <strain evidence="11 12">Lp2</strain>
    </source>
</reference>
<keyword evidence="4 11" id="KW-0808">Transferase</keyword>
<dbReference type="EMBL" id="CAIZ01000155">
    <property type="protein sequence ID" value="CCH71169.1"/>
    <property type="molecule type" value="Genomic_DNA"/>
</dbReference>